<dbReference type="AlphaFoldDB" id="X1TFG7"/>
<comment type="caution">
    <text evidence="2">The sequence shown here is derived from an EMBL/GenBank/DDBJ whole genome shotgun (WGS) entry which is preliminary data.</text>
</comment>
<name>X1TFG7_9ZZZZ</name>
<feature type="non-terminal residue" evidence="2">
    <location>
        <position position="249"/>
    </location>
</feature>
<reference evidence="2" key="1">
    <citation type="journal article" date="2014" name="Front. Microbiol.">
        <title>High frequency of phylogenetically diverse reductive dehalogenase-homologous genes in deep subseafloor sedimentary metagenomes.</title>
        <authorList>
            <person name="Kawai M."/>
            <person name="Futagami T."/>
            <person name="Toyoda A."/>
            <person name="Takaki Y."/>
            <person name="Nishi S."/>
            <person name="Hori S."/>
            <person name="Arai W."/>
            <person name="Tsubouchi T."/>
            <person name="Morono Y."/>
            <person name="Uchiyama I."/>
            <person name="Ito T."/>
            <person name="Fujiyama A."/>
            <person name="Inagaki F."/>
            <person name="Takami H."/>
        </authorList>
    </citation>
    <scope>NUCLEOTIDE SEQUENCE</scope>
    <source>
        <strain evidence="2">Expedition CK06-06</strain>
    </source>
</reference>
<dbReference type="InterPro" id="IPR038476">
    <property type="entry name" value="UvrC_RNase_H_dom_sf"/>
</dbReference>
<dbReference type="SUPFAM" id="SSF47781">
    <property type="entry name" value="RuvA domain 2-like"/>
    <property type="match status" value="1"/>
</dbReference>
<dbReference type="GO" id="GO:0009380">
    <property type="term" value="C:excinuclease repair complex"/>
    <property type="evidence" value="ECO:0007669"/>
    <property type="project" value="TreeGrafter"/>
</dbReference>
<feature type="non-terminal residue" evidence="2">
    <location>
        <position position="1"/>
    </location>
</feature>
<feature type="domain" description="UvrC family homology region profile" evidence="1">
    <location>
        <begin position="6"/>
        <end position="150"/>
    </location>
</feature>
<protein>
    <recommendedName>
        <fullName evidence="1">UvrC family homology region profile domain-containing protein</fullName>
    </recommendedName>
</protein>
<dbReference type="PROSITE" id="PS50165">
    <property type="entry name" value="UVRC"/>
    <property type="match status" value="1"/>
</dbReference>
<dbReference type="InterPro" id="IPR010994">
    <property type="entry name" value="RuvA_2-like"/>
</dbReference>
<dbReference type="GO" id="GO:0009381">
    <property type="term" value="F:excinuclease ABC activity"/>
    <property type="evidence" value="ECO:0007669"/>
    <property type="project" value="InterPro"/>
</dbReference>
<dbReference type="InterPro" id="IPR050066">
    <property type="entry name" value="UvrABC_protein_C"/>
</dbReference>
<evidence type="ECO:0000313" key="2">
    <source>
        <dbReference type="EMBL" id="GAJ04048.1"/>
    </source>
</evidence>
<sequence length="249" mass="28456">VVEEWLAEKRGGRVSVIVPKRGQRKGLLGMAMDNAENIFKTERIAEHDTEEALRILRELLRLRRLPNRIECFDISNIGGADAAGSMVAFAGGSPKKPDYRRFRIKTVRGMDDYAMMYEVLKRRYKGKENLPDLIMVDGGKGQLGVALSVMKELKIEGVDVIGLAKEAGNDISEKERTSVRKGEDRVYIPKRKDPVYLSRYPDALFLLQRVRDEAHRFAISYHRKLKEKKDFHSILDDIPAVGKFRKKVL</sequence>
<dbReference type="Pfam" id="PF22920">
    <property type="entry name" value="UvrC_RNaseH"/>
    <property type="match status" value="1"/>
</dbReference>
<dbReference type="GO" id="GO:0006974">
    <property type="term" value="P:DNA damage response"/>
    <property type="evidence" value="ECO:0007669"/>
    <property type="project" value="TreeGrafter"/>
</dbReference>
<accession>X1TFG7</accession>
<dbReference type="PANTHER" id="PTHR30562:SF1">
    <property type="entry name" value="UVRABC SYSTEM PROTEIN C"/>
    <property type="match status" value="1"/>
</dbReference>
<dbReference type="Pfam" id="PF08459">
    <property type="entry name" value="UvrC_RNaseH_dom"/>
    <property type="match status" value="1"/>
</dbReference>
<evidence type="ECO:0000259" key="1">
    <source>
        <dbReference type="PROSITE" id="PS50165"/>
    </source>
</evidence>
<dbReference type="PANTHER" id="PTHR30562">
    <property type="entry name" value="UVRC/OXIDOREDUCTASE"/>
    <property type="match status" value="1"/>
</dbReference>
<dbReference type="EMBL" id="BARW01030245">
    <property type="protein sequence ID" value="GAJ04048.1"/>
    <property type="molecule type" value="Genomic_DNA"/>
</dbReference>
<proteinExistence type="predicted"/>
<gene>
    <name evidence="2" type="ORF">S12H4_48396</name>
</gene>
<dbReference type="Gene3D" id="3.30.420.340">
    <property type="entry name" value="UvrC, RNAse H endonuclease domain"/>
    <property type="match status" value="1"/>
</dbReference>
<dbReference type="InterPro" id="IPR001162">
    <property type="entry name" value="UvrC_RNase_H_dom"/>
</dbReference>
<organism evidence="2">
    <name type="scientific">marine sediment metagenome</name>
    <dbReference type="NCBI Taxonomy" id="412755"/>
    <lineage>
        <taxon>unclassified sequences</taxon>
        <taxon>metagenomes</taxon>
        <taxon>ecological metagenomes</taxon>
    </lineage>
</organism>